<geneLocation type="mitochondrion" evidence="1"/>
<dbReference type="EMBL" id="MW538937">
    <property type="protein sequence ID" value="UBU98600.1"/>
    <property type="molecule type" value="Genomic_DNA"/>
</dbReference>
<proteinExistence type="predicted"/>
<dbReference type="AlphaFoldDB" id="A0A8K1I5P4"/>
<accession>A0A8K1I5P4</accession>
<dbReference type="GeneID" id="68665260"/>
<organism evidence="1">
    <name type="scientific">Morchella brunnea</name>
    <dbReference type="NCBI Taxonomy" id="1174671"/>
    <lineage>
        <taxon>Eukaryota</taxon>
        <taxon>Fungi</taxon>
        <taxon>Dikarya</taxon>
        <taxon>Ascomycota</taxon>
        <taxon>Pezizomycotina</taxon>
        <taxon>Pezizomycetes</taxon>
        <taxon>Pezizales</taxon>
        <taxon>Morchellaceae</taxon>
        <taxon>Morchella</taxon>
    </lineage>
</organism>
<evidence type="ECO:0008006" key="2">
    <source>
        <dbReference type="Google" id="ProtNLM"/>
    </source>
</evidence>
<gene>
    <name evidence="1" type="primary">orf106E</name>
</gene>
<dbReference type="RefSeq" id="YP_010218793.1">
    <property type="nucleotide sequence ID" value="NC_058917.1"/>
</dbReference>
<protein>
    <recommendedName>
        <fullName evidence="2">Homing endonuclease LAGLIDADG domain-containing protein</fullName>
    </recommendedName>
</protein>
<reference evidence="1" key="1">
    <citation type="submission" date="2021-01" db="EMBL/GenBank/DDBJ databases">
        <authorList>
            <person name="Sun H.-H."/>
            <person name="Zhang S."/>
            <person name="Zhang Y.-J."/>
        </authorList>
    </citation>
    <scope>NUCLEOTIDE SEQUENCE</scope>
    <source>
        <strain evidence="1">CMM1</strain>
    </source>
</reference>
<evidence type="ECO:0000313" key="1">
    <source>
        <dbReference type="EMBL" id="UBU98600.1"/>
    </source>
</evidence>
<sequence length="106" mass="12112">MCFFDRGFAEFLRLMTIFNGNLSTNYKKEQFKVWLDTFNLQYKMDIPFIDKLVKPSLYSPLPSNFLEVGRKGGGVMVEFTGRPAGQLRRGPVGFPTPKDVLLGPWS</sequence>
<name>A0A8K1I5P4_9PEZI</name>
<keyword evidence="1" id="KW-0496">Mitochondrion</keyword>